<organism evidence="1">
    <name type="scientific">Spironucleus salmonicida</name>
    <dbReference type="NCBI Taxonomy" id="348837"/>
    <lineage>
        <taxon>Eukaryota</taxon>
        <taxon>Metamonada</taxon>
        <taxon>Diplomonadida</taxon>
        <taxon>Hexamitidae</taxon>
        <taxon>Hexamitinae</taxon>
        <taxon>Spironucleus</taxon>
    </lineage>
</organism>
<dbReference type="Proteomes" id="UP000018208">
    <property type="component" value="Unassembled WGS sequence"/>
</dbReference>
<name>V6LFE2_9EUKA</name>
<reference evidence="1 2" key="1">
    <citation type="journal article" date="2014" name="PLoS Genet.">
        <title>The Genome of Spironucleus salmonicida Highlights a Fish Pathogen Adapted to Fluctuating Environments.</title>
        <authorList>
            <person name="Xu F."/>
            <person name="Jerlstrom-Hultqvist J."/>
            <person name="Einarsson E."/>
            <person name="Astvaldsson A."/>
            <person name="Svard S.G."/>
            <person name="Andersson J.O."/>
        </authorList>
    </citation>
    <scope>NUCLEOTIDE SEQUENCE</scope>
    <source>
        <strain evidence="2">ATCC 50377</strain>
    </source>
</reference>
<accession>V6LFE2</accession>
<keyword evidence="3" id="KW-1185">Reference proteome</keyword>
<sequence length="71" mass="8073">MNPRRALHRLSTYSSLSGAIQLNGNRPTVVRELLPYAAVKQFFDAYSRQKVLLLELAERVGKLETALNRCQ</sequence>
<dbReference type="VEuPathDB" id="GiardiaDB:SS50377_28435"/>
<evidence type="ECO:0000313" key="3">
    <source>
        <dbReference type="Proteomes" id="UP000018208"/>
    </source>
</evidence>
<dbReference type="EMBL" id="KI546141">
    <property type="protein sequence ID" value="EST43207.1"/>
    <property type="molecule type" value="Genomic_DNA"/>
</dbReference>
<evidence type="ECO:0000313" key="2">
    <source>
        <dbReference type="EMBL" id="KAH0569486.1"/>
    </source>
</evidence>
<dbReference type="AlphaFoldDB" id="V6LFE2"/>
<reference evidence="2" key="2">
    <citation type="submission" date="2020-12" db="EMBL/GenBank/DDBJ databases">
        <title>New Spironucleus salmonicida genome in near-complete chromosomes.</title>
        <authorList>
            <person name="Xu F."/>
            <person name="Kurt Z."/>
            <person name="Jimenez-Gonzalez A."/>
            <person name="Astvaldsson A."/>
            <person name="Andersson J.O."/>
            <person name="Svard S.G."/>
        </authorList>
    </citation>
    <scope>NUCLEOTIDE SEQUENCE</scope>
    <source>
        <strain evidence="2">ATCC 50377</strain>
    </source>
</reference>
<proteinExistence type="predicted"/>
<evidence type="ECO:0000313" key="1">
    <source>
        <dbReference type="EMBL" id="EST43207.1"/>
    </source>
</evidence>
<dbReference type="EMBL" id="AUWU02000009">
    <property type="protein sequence ID" value="KAH0569486.1"/>
    <property type="molecule type" value="Genomic_DNA"/>
</dbReference>
<protein>
    <submittedName>
        <fullName evidence="1">Uncharacterized protein</fullName>
    </submittedName>
</protein>
<gene>
    <name evidence="1" type="ORF">SS50377_17150</name>
    <name evidence="2" type="ORF">SS50377_28435</name>
</gene>